<proteinExistence type="predicted"/>
<accession>A0A8S5QGU2</accession>
<name>A0A8S5QGU2_9CAUD</name>
<organism evidence="1">
    <name type="scientific">Siphoviridae sp. ctEBu1</name>
    <dbReference type="NCBI Taxonomy" id="2825393"/>
    <lineage>
        <taxon>Viruses</taxon>
        <taxon>Duplodnaviria</taxon>
        <taxon>Heunggongvirae</taxon>
        <taxon>Uroviricota</taxon>
        <taxon>Caudoviricetes</taxon>
    </lineage>
</organism>
<evidence type="ECO:0000313" key="1">
    <source>
        <dbReference type="EMBL" id="DAE18099.1"/>
    </source>
</evidence>
<dbReference type="EMBL" id="BK015651">
    <property type="protein sequence ID" value="DAE18099.1"/>
    <property type="molecule type" value="Genomic_DNA"/>
</dbReference>
<reference evidence="1" key="1">
    <citation type="journal article" date="2021" name="Proc. Natl. Acad. Sci. U.S.A.">
        <title>A Catalog of Tens of Thousands of Viruses from Human Metagenomes Reveals Hidden Associations with Chronic Diseases.</title>
        <authorList>
            <person name="Tisza M.J."/>
            <person name="Buck C.B."/>
        </authorList>
    </citation>
    <scope>NUCLEOTIDE SEQUENCE</scope>
    <source>
        <strain evidence="1">CtEBu1</strain>
    </source>
</reference>
<sequence>MEQLKARSPDWGSLLLQEPLSMNERAILFLMSVLNGFEESPRSDWPQHEAEEVTFSRWALEELLQDVWDHPWTLASETLEKFASKMEFFSETCNTDAQHRIFKIAAETVWEFLDDIKAIER</sequence>
<protein>
    <submittedName>
        <fullName evidence="1">Uncharacterized protein</fullName>
    </submittedName>
</protein>